<reference evidence="1" key="2">
    <citation type="submission" date="2024-01" db="EMBL/GenBank/DDBJ databases">
        <title>Long-read genome sequencing of X. campestris pv. papavericola.</title>
        <authorList>
            <person name="Hussain R.M.F."/>
            <person name="Greer S."/>
            <person name="Harrison J."/>
            <person name="Grant M."/>
            <person name="Vicente J."/>
            <person name="Studholme D.J."/>
        </authorList>
    </citation>
    <scope>NUCLEOTIDE SEQUENCE</scope>
    <source>
        <strain evidence="1">NCPPB 2970</strain>
    </source>
</reference>
<dbReference type="AlphaFoldDB" id="A0AAJ2X8B0"/>
<reference evidence="1" key="1">
    <citation type="submission" date="2021-10" db="EMBL/GenBank/DDBJ databases">
        <authorList>
            <person name="Hussein R."/>
            <person name="Harrison J."/>
            <person name="Studholme D.J."/>
            <person name="Vicente J."/>
            <person name="Grant M."/>
        </authorList>
    </citation>
    <scope>NUCLEOTIDE SEQUENCE</scope>
    <source>
        <strain evidence="1">NCPPB 2970</strain>
    </source>
</reference>
<dbReference type="RefSeq" id="WP_228425452.1">
    <property type="nucleotide sequence ID" value="NZ_JAJFNJ020000005.1"/>
</dbReference>
<protein>
    <submittedName>
        <fullName evidence="1">Uncharacterized protein</fullName>
    </submittedName>
</protein>
<dbReference type="Proteomes" id="UP001297361">
    <property type="component" value="Unassembled WGS sequence"/>
</dbReference>
<evidence type="ECO:0000313" key="2">
    <source>
        <dbReference type="Proteomes" id="UP001297361"/>
    </source>
</evidence>
<proteinExistence type="predicted"/>
<comment type="caution">
    <text evidence="1">The sequence shown here is derived from an EMBL/GenBank/DDBJ whole genome shotgun (WGS) entry which is preliminary data.</text>
</comment>
<gene>
    <name evidence="1" type="ORF">LLE72_022015</name>
</gene>
<dbReference type="EMBL" id="JAJFNJ020000005">
    <property type="protein sequence ID" value="MEC3890349.1"/>
    <property type="molecule type" value="Genomic_DNA"/>
</dbReference>
<accession>A0AAJ2X8B0</accession>
<sequence length="97" mass="11532">MTAAPPVRQLKIFLPALPLPASHKHKCANFLRRFVLHAVRHTRTDGVARVGSRHRQWQYDDYFFTERTPTPHEWLTPEFRRDENDRARLTNKPTARM</sequence>
<evidence type="ECO:0000313" key="1">
    <source>
        <dbReference type="EMBL" id="MEC3890349.1"/>
    </source>
</evidence>
<name>A0AAJ2X8B0_XANCA</name>
<organism evidence="1 2">
    <name type="scientific">Xanthomonas campestris pv. papavericola</name>
    <dbReference type="NCBI Taxonomy" id="487881"/>
    <lineage>
        <taxon>Bacteria</taxon>
        <taxon>Pseudomonadati</taxon>
        <taxon>Pseudomonadota</taxon>
        <taxon>Gammaproteobacteria</taxon>
        <taxon>Lysobacterales</taxon>
        <taxon>Lysobacteraceae</taxon>
        <taxon>Xanthomonas</taxon>
    </lineage>
</organism>